<accession>A0A402D0H0</accession>
<gene>
    <name evidence="3" type="ORF">CCAX7_56480</name>
</gene>
<dbReference type="SUPFAM" id="SSF48403">
    <property type="entry name" value="Ankyrin repeat"/>
    <property type="match status" value="1"/>
</dbReference>
<dbReference type="InterPro" id="IPR050889">
    <property type="entry name" value="Dendritic_Spine_Reg/Scaffold"/>
</dbReference>
<sequence>MNDKQVQIQHIFKMIDADEAAAIAKAFAIVESVSETDLSYNMRYVNNAHSISRSIDDRTGETIMTYAVSKEKIGIVKLLREHFADINAPRRDGKTPLAVAYERGAVEMVRFLLSRNADSRLVSLTVSSPSANQCEAAKLISDRMTINNKFPCHCCGYLVNEYIGYSEICRICHWEEDGSMLRWPYRGGGPNHVSLMEAQRNYQDFGASEERRRQRASLPLSTDVRDRGWRPISLEIDNFERSDKTYGPIFDSISEYYWRDSFWLKNEARYKDVGVFRVIPLRGVLPIEFGMTRKEAREVIGLPVSPYVRPSVSPYLSDTYLNRGFQVFFDADNRVEFIELRNSVSAVYKGFSVLETKATSVVNSVSKDAPYDESDPKLGYRYTFPDLEMRLWRNHIAKEQYDPDDYSGIYFLTMGLGKPGYYSNASEIPEIEE</sequence>
<keyword evidence="2" id="KW-0040">ANK repeat</keyword>
<dbReference type="InterPro" id="IPR036770">
    <property type="entry name" value="Ankyrin_rpt-contain_sf"/>
</dbReference>
<dbReference type="PROSITE" id="PS51414">
    <property type="entry name" value="HSR"/>
    <property type="match status" value="1"/>
</dbReference>
<keyword evidence="1" id="KW-0677">Repeat</keyword>
<dbReference type="PROSITE" id="PS50297">
    <property type="entry name" value="ANK_REP_REGION"/>
    <property type="match status" value="1"/>
</dbReference>
<evidence type="ECO:0000256" key="2">
    <source>
        <dbReference type="ARBA" id="ARBA00023043"/>
    </source>
</evidence>
<keyword evidence="4" id="KW-1185">Reference proteome</keyword>
<dbReference type="InterPro" id="IPR025983">
    <property type="entry name" value="Cys_rich_CPCC"/>
</dbReference>
<evidence type="ECO:0000313" key="4">
    <source>
        <dbReference type="Proteomes" id="UP000287394"/>
    </source>
</evidence>
<dbReference type="InterPro" id="IPR004865">
    <property type="entry name" value="HSR_dom"/>
</dbReference>
<dbReference type="Gene3D" id="1.25.40.20">
    <property type="entry name" value="Ankyrin repeat-containing domain"/>
    <property type="match status" value="1"/>
</dbReference>
<name>A0A402D0H0_9BACT</name>
<reference evidence="3 4" key="1">
    <citation type="journal article" date="2019" name="Int. J. Syst. Evol. Microbiol.">
        <title>Capsulimonas corticalis gen. nov., sp. nov., an aerobic capsulated bacterium, of a novel bacterial order, Capsulimonadales ord. nov., of the class Armatimonadia of the phylum Armatimonadetes.</title>
        <authorList>
            <person name="Li J."/>
            <person name="Kudo C."/>
            <person name="Tonouchi A."/>
        </authorList>
    </citation>
    <scope>NUCLEOTIDE SEQUENCE [LARGE SCALE GENOMIC DNA]</scope>
    <source>
        <strain evidence="3 4">AX-7</strain>
    </source>
</reference>
<dbReference type="Pfam" id="PF12796">
    <property type="entry name" value="Ank_2"/>
    <property type="match status" value="1"/>
</dbReference>
<dbReference type="Proteomes" id="UP000287394">
    <property type="component" value="Chromosome"/>
</dbReference>
<protein>
    <submittedName>
        <fullName evidence="3">Uncharacterized protein</fullName>
    </submittedName>
</protein>
<evidence type="ECO:0000256" key="1">
    <source>
        <dbReference type="ARBA" id="ARBA00022737"/>
    </source>
</evidence>
<dbReference type="InterPro" id="IPR002110">
    <property type="entry name" value="Ankyrin_rpt"/>
</dbReference>
<dbReference type="EMBL" id="AP025739">
    <property type="protein sequence ID" value="BDI33597.1"/>
    <property type="molecule type" value="Genomic_DNA"/>
</dbReference>
<proteinExistence type="predicted"/>
<dbReference type="Pfam" id="PF14206">
    <property type="entry name" value="Cys_rich_CPCC"/>
    <property type="match status" value="1"/>
</dbReference>
<dbReference type="PANTHER" id="PTHR24166">
    <property type="entry name" value="ROLLING PEBBLES, ISOFORM B"/>
    <property type="match status" value="1"/>
</dbReference>
<organism evidence="3 4">
    <name type="scientific">Capsulimonas corticalis</name>
    <dbReference type="NCBI Taxonomy" id="2219043"/>
    <lineage>
        <taxon>Bacteria</taxon>
        <taxon>Bacillati</taxon>
        <taxon>Armatimonadota</taxon>
        <taxon>Armatimonadia</taxon>
        <taxon>Capsulimonadales</taxon>
        <taxon>Capsulimonadaceae</taxon>
        <taxon>Capsulimonas</taxon>
    </lineage>
</organism>
<dbReference type="OrthoDB" id="1456570at2"/>
<dbReference type="PROSITE" id="PS50088">
    <property type="entry name" value="ANK_REPEAT"/>
    <property type="match status" value="1"/>
</dbReference>
<dbReference type="KEGG" id="ccot:CCAX7_56480"/>
<dbReference type="SMART" id="SM00248">
    <property type="entry name" value="ANK"/>
    <property type="match status" value="2"/>
</dbReference>
<dbReference type="PANTHER" id="PTHR24166:SF48">
    <property type="entry name" value="PROTEIN VAPYRIN"/>
    <property type="match status" value="1"/>
</dbReference>
<dbReference type="RefSeq" id="WP_119323072.1">
    <property type="nucleotide sequence ID" value="NZ_AP025739.1"/>
</dbReference>
<evidence type="ECO:0000313" key="3">
    <source>
        <dbReference type="EMBL" id="BDI33597.1"/>
    </source>
</evidence>
<dbReference type="AlphaFoldDB" id="A0A402D0H0"/>